<evidence type="ECO:0000256" key="1">
    <source>
        <dbReference type="SAM" id="MobiDB-lite"/>
    </source>
</evidence>
<protein>
    <recommendedName>
        <fullName evidence="4">Initiator Rep protein domain-containing protein</fullName>
    </recommendedName>
</protein>
<organism evidence="2 3">
    <name type="scientific">Sinorhizobium kostiense</name>
    <dbReference type="NCBI Taxonomy" id="76747"/>
    <lineage>
        <taxon>Bacteria</taxon>
        <taxon>Pseudomonadati</taxon>
        <taxon>Pseudomonadota</taxon>
        <taxon>Alphaproteobacteria</taxon>
        <taxon>Hyphomicrobiales</taxon>
        <taxon>Rhizobiaceae</taxon>
        <taxon>Sinorhizobium/Ensifer group</taxon>
        <taxon>Sinorhizobium</taxon>
    </lineage>
</organism>
<accession>A0ABS4QX59</accession>
<keyword evidence="3" id="KW-1185">Reference proteome</keyword>
<gene>
    <name evidence="2" type="ORF">J2Z31_001727</name>
</gene>
<dbReference type="RefSeq" id="WP_209601471.1">
    <property type="nucleotide sequence ID" value="NZ_JAGILA010000002.1"/>
</dbReference>
<reference evidence="2 3" key="1">
    <citation type="submission" date="2021-03" db="EMBL/GenBank/DDBJ databases">
        <title>Genomic Encyclopedia of Type Strains, Phase IV (KMG-IV): sequencing the most valuable type-strain genomes for metagenomic binning, comparative biology and taxonomic classification.</title>
        <authorList>
            <person name="Goeker M."/>
        </authorList>
    </citation>
    <scope>NUCLEOTIDE SEQUENCE [LARGE SCALE GENOMIC DNA]</scope>
    <source>
        <strain evidence="2 3">DSM 13372</strain>
    </source>
</reference>
<sequence>MAVIAPQSPRPAEMLAGVVIDNGAVDLTGFDLALHELLISRAYENDRSMTATSYEIPLVECLRFLGSDARRDAVERSLGKMEQIKLSFAGEDGRSFRGVKMLTFWEATKGTETSLGYQFPDPIRWLMRSMPAYGYIELNALGRGSMRSKYSHMLYKRIALDVAKHPWRAGEDNRFELTFTPEQLAEVVGFPPVKGVIPFGKLQERVISKVIDDFAGVRKFDVRISYDGMPAPKKGTSVGKIELHVRVNPDSHHTVFANTAPFEKAGYRIGAPDEPRYRINSVFWLRVPRTFKTLGIDQSLAKDTWLVALKEALDNDPLTPAYATRRYRGANLLSAIDADGVEAAAWNFFAEETELGRDLVGFQHVIKNRVPADTARKERVERVKKPKASAPSPAPVAQEELYPTFENCTHIDLEIDTAASKTDLDDIIYEHINSIVWNGTRRIVLRAFYEVPGQRDVRQHFRFIISPEDENELLSELRRIGTWIDTPTFRITEDKAA</sequence>
<proteinExistence type="predicted"/>
<evidence type="ECO:0008006" key="4">
    <source>
        <dbReference type="Google" id="ProtNLM"/>
    </source>
</evidence>
<comment type="caution">
    <text evidence="2">The sequence shown here is derived from an EMBL/GenBank/DDBJ whole genome shotgun (WGS) entry which is preliminary data.</text>
</comment>
<evidence type="ECO:0000313" key="2">
    <source>
        <dbReference type="EMBL" id="MBP2235235.1"/>
    </source>
</evidence>
<dbReference type="Proteomes" id="UP000730739">
    <property type="component" value="Unassembled WGS sequence"/>
</dbReference>
<name>A0ABS4QX59_9HYPH</name>
<feature type="region of interest" description="Disordered" evidence="1">
    <location>
        <begin position="377"/>
        <end position="396"/>
    </location>
</feature>
<evidence type="ECO:0000313" key="3">
    <source>
        <dbReference type="Proteomes" id="UP000730739"/>
    </source>
</evidence>
<dbReference type="EMBL" id="JAGILA010000002">
    <property type="protein sequence ID" value="MBP2235235.1"/>
    <property type="molecule type" value="Genomic_DNA"/>
</dbReference>